<feature type="domain" description="Solute-binding protein family 5" evidence="3">
    <location>
        <begin position="45"/>
        <end position="360"/>
    </location>
</feature>
<name>A0A316GAY0_9RHOB</name>
<comment type="similarity">
    <text evidence="2">Belongs to the bacterial solute-binding protein 5 family.</text>
</comment>
<dbReference type="GO" id="GO:0043190">
    <property type="term" value="C:ATP-binding cassette (ABC) transporter complex"/>
    <property type="evidence" value="ECO:0007669"/>
    <property type="project" value="InterPro"/>
</dbReference>
<sequence length="478" mass="51348">MAQHVTIAQRRAALAEPHDCTDAADELTIQHALFDTLVKRVRQGFVPHLATGWTVGADARSWTFHLRPGQVFHDGTPCDAMAVVASLARMARPDKGYALGAPAVWRQYLGGAKLSAPDPLTVVVELPEPLADLLDILEQGFILSPDSTAALDRGEDVAPVGSGPYRLTSRAPDRITAARVAGHFAAGGPAQVTWCAVPDPAERLALLLQGEVEVATLLDPATATALTAAGHTRHDYLSPVAIIYLLNAARGPLADARLRQALSLGVDRAALIDTVLDGMAQPLRGFVSPVHFGAGDASRDPFDPDRARAMIAEAGYAQGLRLSVDCPTRLPDEAERLTAALAEQLARLGIALDVTRHTDREGYAHMVRRKEIGDMCVFDSSPMSTFRVLFEKIDARVAGSWWQGYHNAQAEALLDQGRRETDSATRAAIYAEAYGVLQDDPPWLTLYNPQRVMGLAGGQPDFAMPVDGVIDVTALPYP</sequence>
<dbReference type="Gene3D" id="3.90.76.10">
    <property type="entry name" value="Dipeptide-binding Protein, Domain 1"/>
    <property type="match status" value="1"/>
</dbReference>
<protein>
    <submittedName>
        <fullName evidence="4">Peptide/nickel transport system substrate-binding protein</fullName>
    </submittedName>
</protein>
<organism evidence="4 5">
    <name type="scientific">Roseicyclus mahoneyensis</name>
    <dbReference type="NCBI Taxonomy" id="164332"/>
    <lineage>
        <taxon>Bacteria</taxon>
        <taxon>Pseudomonadati</taxon>
        <taxon>Pseudomonadota</taxon>
        <taxon>Alphaproteobacteria</taxon>
        <taxon>Rhodobacterales</taxon>
        <taxon>Roseobacteraceae</taxon>
        <taxon>Roseicyclus</taxon>
    </lineage>
</organism>
<keyword evidence="5" id="KW-1185">Reference proteome</keyword>
<dbReference type="PANTHER" id="PTHR30290">
    <property type="entry name" value="PERIPLASMIC BINDING COMPONENT OF ABC TRANSPORTER"/>
    <property type="match status" value="1"/>
</dbReference>
<gene>
    <name evidence="4" type="ORF">C7455_11070</name>
</gene>
<evidence type="ECO:0000256" key="2">
    <source>
        <dbReference type="ARBA" id="ARBA00005695"/>
    </source>
</evidence>
<dbReference type="PIRSF" id="PIRSF002741">
    <property type="entry name" value="MppA"/>
    <property type="match status" value="1"/>
</dbReference>
<dbReference type="Proteomes" id="UP000245708">
    <property type="component" value="Unassembled WGS sequence"/>
</dbReference>
<dbReference type="SUPFAM" id="SSF53850">
    <property type="entry name" value="Periplasmic binding protein-like II"/>
    <property type="match status" value="1"/>
</dbReference>
<dbReference type="Gene3D" id="3.40.190.10">
    <property type="entry name" value="Periplasmic binding protein-like II"/>
    <property type="match status" value="1"/>
</dbReference>
<comment type="caution">
    <text evidence="4">The sequence shown here is derived from an EMBL/GenBank/DDBJ whole genome shotgun (WGS) entry which is preliminary data.</text>
</comment>
<dbReference type="GO" id="GO:1904680">
    <property type="term" value="F:peptide transmembrane transporter activity"/>
    <property type="evidence" value="ECO:0007669"/>
    <property type="project" value="TreeGrafter"/>
</dbReference>
<dbReference type="InterPro" id="IPR039424">
    <property type="entry name" value="SBP_5"/>
</dbReference>
<dbReference type="EMBL" id="QGGW01000010">
    <property type="protein sequence ID" value="PWK58129.1"/>
    <property type="molecule type" value="Genomic_DNA"/>
</dbReference>
<dbReference type="InterPro" id="IPR030678">
    <property type="entry name" value="Peptide/Ni-bd"/>
</dbReference>
<proteinExistence type="inferred from homology"/>
<evidence type="ECO:0000313" key="5">
    <source>
        <dbReference type="Proteomes" id="UP000245708"/>
    </source>
</evidence>
<evidence type="ECO:0000259" key="3">
    <source>
        <dbReference type="Pfam" id="PF00496"/>
    </source>
</evidence>
<dbReference type="GO" id="GO:0015833">
    <property type="term" value="P:peptide transport"/>
    <property type="evidence" value="ECO:0007669"/>
    <property type="project" value="TreeGrafter"/>
</dbReference>
<dbReference type="OrthoDB" id="9803988at2"/>
<dbReference type="AlphaFoldDB" id="A0A316GAY0"/>
<dbReference type="Pfam" id="PF00496">
    <property type="entry name" value="SBP_bac_5"/>
    <property type="match status" value="1"/>
</dbReference>
<evidence type="ECO:0000313" key="4">
    <source>
        <dbReference type="EMBL" id="PWK58129.1"/>
    </source>
</evidence>
<evidence type="ECO:0000256" key="1">
    <source>
        <dbReference type="ARBA" id="ARBA00004418"/>
    </source>
</evidence>
<dbReference type="InterPro" id="IPR000914">
    <property type="entry name" value="SBP_5_dom"/>
</dbReference>
<accession>A0A316GAY0</accession>
<dbReference type="RefSeq" id="WP_109670242.1">
    <property type="nucleotide sequence ID" value="NZ_QGGW01000010.1"/>
</dbReference>
<reference evidence="4 5" key="1">
    <citation type="submission" date="2018-05" db="EMBL/GenBank/DDBJ databases">
        <title>Genomic Encyclopedia of Type Strains, Phase IV (KMG-IV): sequencing the most valuable type-strain genomes for metagenomic binning, comparative biology and taxonomic classification.</title>
        <authorList>
            <person name="Goeker M."/>
        </authorList>
    </citation>
    <scope>NUCLEOTIDE SEQUENCE [LARGE SCALE GENOMIC DNA]</scope>
    <source>
        <strain evidence="4 5">DSM 16097</strain>
    </source>
</reference>
<dbReference type="GO" id="GO:0030288">
    <property type="term" value="C:outer membrane-bounded periplasmic space"/>
    <property type="evidence" value="ECO:0007669"/>
    <property type="project" value="UniProtKB-ARBA"/>
</dbReference>
<comment type="subcellular location">
    <subcellularLocation>
        <location evidence="1">Periplasm</location>
    </subcellularLocation>
</comment>
<dbReference type="Gene3D" id="3.10.105.10">
    <property type="entry name" value="Dipeptide-binding Protein, Domain 3"/>
    <property type="match status" value="1"/>
</dbReference>